<comment type="caution">
    <text evidence="1">The sequence shown here is derived from an EMBL/GenBank/DDBJ whole genome shotgun (WGS) entry which is preliminary data.</text>
</comment>
<name>A0ACC2BSQ1_DIPCM</name>
<reference evidence="2" key="1">
    <citation type="journal article" date="2024" name="Proc. Natl. Acad. Sci. U.S.A.">
        <title>Extraordinary preservation of gene collinearity over three hundred million years revealed in homosporous lycophytes.</title>
        <authorList>
            <person name="Li C."/>
            <person name="Wickell D."/>
            <person name="Kuo L.Y."/>
            <person name="Chen X."/>
            <person name="Nie B."/>
            <person name="Liao X."/>
            <person name="Peng D."/>
            <person name="Ji J."/>
            <person name="Jenkins J."/>
            <person name="Williams M."/>
            <person name="Shu S."/>
            <person name="Plott C."/>
            <person name="Barry K."/>
            <person name="Rajasekar S."/>
            <person name="Grimwood J."/>
            <person name="Han X."/>
            <person name="Sun S."/>
            <person name="Hou Z."/>
            <person name="He W."/>
            <person name="Dai G."/>
            <person name="Sun C."/>
            <person name="Schmutz J."/>
            <person name="Leebens-Mack J.H."/>
            <person name="Li F.W."/>
            <person name="Wang L."/>
        </authorList>
    </citation>
    <scope>NUCLEOTIDE SEQUENCE [LARGE SCALE GENOMIC DNA]</scope>
    <source>
        <strain evidence="2">cv. PW_Plant_1</strain>
    </source>
</reference>
<sequence>MTLTFTLNTRYPSFRKTTAVILKEPGIELCKAMAIGDVEYLERLVSHDVDPNAVDYTQSTPLHIAAATGVPHAVELLVSKGADVLAQNWHGSTPHDEAKHSESEETVKILEEQMLARCQQSSESNSI</sequence>
<protein>
    <submittedName>
        <fullName evidence="1">Uncharacterized protein</fullName>
    </submittedName>
</protein>
<evidence type="ECO:0000313" key="2">
    <source>
        <dbReference type="Proteomes" id="UP001162992"/>
    </source>
</evidence>
<organism evidence="1 2">
    <name type="scientific">Diphasiastrum complanatum</name>
    <name type="common">Issler's clubmoss</name>
    <name type="synonym">Lycopodium complanatum</name>
    <dbReference type="NCBI Taxonomy" id="34168"/>
    <lineage>
        <taxon>Eukaryota</taxon>
        <taxon>Viridiplantae</taxon>
        <taxon>Streptophyta</taxon>
        <taxon>Embryophyta</taxon>
        <taxon>Tracheophyta</taxon>
        <taxon>Lycopodiopsida</taxon>
        <taxon>Lycopodiales</taxon>
        <taxon>Lycopodiaceae</taxon>
        <taxon>Lycopodioideae</taxon>
        <taxon>Diphasiastrum</taxon>
    </lineage>
</organism>
<gene>
    <name evidence="1" type="ORF">O6H91_13G020100</name>
</gene>
<accession>A0ACC2BSQ1</accession>
<proteinExistence type="predicted"/>
<evidence type="ECO:0000313" key="1">
    <source>
        <dbReference type="EMBL" id="KAJ7532786.1"/>
    </source>
</evidence>
<dbReference type="Proteomes" id="UP001162992">
    <property type="component" value="Chromosome 13"/>
</dbReference>
<dbReference type="EMBL" id="CM055104">
    <property type="protein sequence ID" value="KAJ7532786.1"/>
    <property type="molecule type" value="Genomic_DNA"/>
</dbReference>
<keyword evidence="2" id="KW-1185">Reference proteome</keyword>